<dbReference type="EMBL" id="JBFXLT010000017">
    <property type="protein sequence ID" value="KAL2817603.1"/>
    <property type="molecule type" value="Genomic_DNA"/>
</dbReference>
<evidence type="ECO:0000256" key="3">
    <source>
        <dbReference type="ARBA" id="ARBA00022692"/>
    </source>
</evidence>
<comment type="caution">
    <text evidence="8">The sequence shown here is derived from an EMBL/GenBank/DDBJ whole genome shotgun (WGS) entry which is preliminary data.</text>
</comment>
<feature type="transmembrane region" description="Helical" evidence="6">
    <location>
        <begin position="168"/>
        <end position="192"/>
    </location>
</feature>
<keyword evidence="2" id="KW-0813">Transport</keyword>
<evidence type="ECO:0000259" key="7">
    <source>
        <dbReference type="PROSITE" id="PS50850"/>
    </source>
</evidence>
<organism evidence="8 9">
    <name type="scientific">Aspergillus granulosus</name>
    <dbReference type="NCBI Taxonomy" id="176169"/>
    <lineage>
        <taxon>Eukaryota</taxon>
        <taxon>Fungi</taxon>
        <taxon>Dikarya</taxon>
        <taxon>Ascomycota</taxon>
        <taxon>Pezizomycotina</taxon>
        <taxon>Eurotiomycetes</taxon>
        <taxon>Eurotiomycetidae</taxon>
        <taxon>Eurotiales</taxon>
        <taxon>Aspergillaceae</taxon>
        <taxon>Aspergillus</taxon>
        <taxon>Aspergillus subgen. Nidulantes</taxon>
    </lineage>
</organism>
<feature type="transmembrane region" description="Helical" evidence="6">
    <location>
        <begin position="352"/>
        <end position="370"/>
    </location>
</feature>
<dbReference type="PANTHER" id="PTHR23501">
    <property type="entry name" value="MAJOR FACILITATOR SUPERFAMILY"/>
    <property type="match status" value="1"/>
</dbReference>
<dbReference type="Pfam" id="PF06609">
    <property type="entry name" value="TRI12"/>
    <property type="match status" value="1"/>
</dbReference>
<evidence type="ECO:0000256" key="6">
    <source>
        <dbReference type="SAM" id="Phobius"/>
    </source>
</evidence>
<dbReference type="InterPro" id="IPR020846">
    <property type="entry name" value="MFS_dom"/>
</dbReference>
<feature type="transmembrane region" description="Helical" evidence="6">
    <location>
        <begin position="38"/>
        <end position="62"/>
    </location>
</feature>
<feature type="transmembrane region" description="Helical" evidence="6">
    <location>
        <begin position="204"/>
        <end position="224"/>
    </location>
</feature>
<feature type="transmembrane region" description="Helical" evidence="6">
    <location>
        <begin position="136"/>
        <end position="156"/>
    </location>
</feature>
<dbReference type="InterPro" id="IPR036259">
    <property type="entry name" value="MFS_trans_sf"/>
</dbReference>
<evidence type="ECO:0000313" key="9">
    <source>
        <dbReference type="Proteomes" id="UP001610334"/>
    </source>
</evidence>
<proteinExistence type="predicted"/>
<dbReference type="Proteomes" id="UP001610334">
    <property type="component" value="Unassembled WGS sequence"/>
</dbReference>
<sequence length="590" mass="63373">MSETEPKGVAVAEKVEPEAQAQHINHVSDGNYSVPWRFATWSFAGTLVGISFGFYAALLGTFPSWNMLGTVIPQTVGANTTFLWAFPTLMFCQSASAIMFGRISDFIGRRWIFIGGNILSFVGFLSCGRADDASTITGLSALVGIGTGIQFMGPFLAIPELVPVRSRFAIVGLSMSLLAPLLAMTPAIVQALVLNTDDGWRWCYSINAIFSIAATILLLISYRPPTSAQLKESSPVNHRLDKKEWVRILVFAFATALATYGLLWGDTVFAWRSAGVITLITVSGLVFLVYVGIQGADPDSSHGRLFLNIPAMSQITIASQSSLILYFMPSTVELVLQIIIGETGMKAAWNQTSYYAGLTGGFILASTLLIRPRFVKWHLAASVTLAMVFLSAQASINSERKTELLAFSALVGIGQGYAMVVSHVSAPMTADKLDMGLVAGILVAFRNLNYSVLNAILFAIFTPRFTSKLKPLVTDAALEAGLPSSSLPLLFETIEDIISSGDVTALFSVPGIGIQVMFAVQEAVVVAGTEAFRFILLLANLYAIPLALIAIGAHNVDGCLTRDVWAVANPVKKGGGVSRVWEDIFRGGRE</sequence>
<feature type="transmembrane region" description="Helical" evidence="6">
    <location>
        <begin position="377"/>
        <end position="398"/>
    </location>
</feature>
<dbReference type="PANTHER" id="PTHR23501:SF109">
    <property type="entry name" value="MAJOR FACILITATOR SUPERFAMILY (MFS) PROFILE DOMAIN-CONTAINING PROTEIN-RELATED"/>
    <property type="match status" value="1"/>
</dbReference>
<evidence type="ECO:0000313" key="8">
    <source>
        <dbReference type="EMBL" id="KAL2817603.1"/>
    </source>
</evidence>
<feature type="transmembrane region" description="Helical" evidence="6">
    <location>
        <begin position="245"/>
        <end position="263"/>
    </location>
</feature>
<feature type="transmembrane region" description="Helical" evidence="6">
    <location>
        <begin position="532"/>
        <end position="553"/>
    </location>
</feature>
<dbReference type="Gene3D" id="1.20.1250.20">
    <property type="entry name" value="MFS general substrate transporter like domains"/>
    <property type="match status" value="1"/>
</dbReference>
<evidence type="ECO:0000256" key="4">
    <source>
        <dbReference type="ARBA" id="ARBA00022989"/>
    </source>
</evidence>
<keyword evidence="4 6" id="KW-1133">Transmembrane helix</keyword>
<feature type="transmembrane region" description="Helical" evidence="6">
    <location>
        <begin position="112"/>
        <end position="130"/>
    </location>
</feature>
<dbReference type="PROSITE" id="PS50850">
    <property type="entry name" value="MFS"/>
    <property type="match status" value="1"/>
</dbReference>
<feature type="transmembrane region" description="Helical" evidence="6">
    <location>
        <begin position="497"/>
        <end position="520"/>
    </location>
</feature>
<evidence type="ECO:0000256" key="1">
    <source>
        <dbReference type="ARBA" id="ARBA00004141"/>
    </source>
</evidence>
<feature type="transmembrane region" description="Helical" evidence="6">
    <location>
        <begin position="305"/>
        <end position="328"/>
    </location>
</feature>
<evidence type="ECO:0000256" key="2">
    <source>
        <dbReference type="ARBA" id="ARBA00022448"/>
    </source>
</evidence>
<reference evidence="8 9" key="1">
    <citation type="submission" date="2024-07" db="EMBL/GenBank/DDBJ databases">
        <title>Section-level genome sequencing and comparative genomics of Aspergillus sections Usti and Cavernicolus.</title>
        <authorList>
            <consortium name="Lawrence Berkeley National Laboratory"/>
            <person name="Nybo J.L."/>
            <person name="Vesth T.C."/>
            <person name="Theobald S."/>
            <person name="Frisvad J.C."/>
            <person name="Larsen T.O."/>
            <person name="Kjaerboelling I."/>
            <person name="Rothschild-Mancinelli K."/>
            <person name="Lyhne E.K."/>
            <person name="Kogle M.E."/>
            <person name="Barry K."/>
            <person name="Clum A."/>
            <person name="Na H."/>
            <person name="Ledsgaard L."/>
            <person name="Lin J."/>
            <person name="Lipzen A."/>
            <person name="Kuo A."/>
            <person name="Riley R."/>
            <person name="Mondo S."/>
            <person name="Labutti K."/>
            <person name="Haridas S."/>
            <person name="Pangalinan J."/>
            <person name="Salamov A.A."/>
            <person name="Simmons B.A."/>
            <person name="Magnuson J.K."/>
            <person name="Chen J."/>
            <person name="Drula E."/>
            <person name="Henrissat B."/>
            <person name="Wiebenga A."/>
            <person name="Lubbers R.J."/>
            <person name="Gomes A.C."/>
            <person name="Makela M.R."/>
            <person name="Stajich J."/>
            <person name="Grigoriev I.V."/>
            <person name="Mortensen U.H."/>
            <person name="De Vries R.P."/>
            <person name="Baker S.E."/>
            <person name="Andersen M.R."/>
        </authorList>
    </citation>
    <scope>NUCLEOTIDE SEQUENCE [LARGE SCALE GENOMIC DNA]</scope>
    <source>
        <strain evidence="8 9">CBS 588.65</strain>
    </source>
</reference>
<keyword evidence="9" id="KW-1185">Reference proteome</keyword>
<comment type="subcellular location">
    <subcellularLocation>
        <location evidence="1">Membrane</location>
        <topology evidence="1">Multi-pass membrane protein</topology>
    </subcellularLocation>
</comment>
<feature type="transmembrane region" description="Helical" evidence="6">
    <location>
        <begin position="269"/>
        <end position="293"/>
    </location>
</feature>
<feature type="transmembrane region" description="Helical" evidence="6">
    <location>
        <begin position="404"/>
        <end position="424"/>
    </location>
</feature>
<keyword evidence="3 6" id="KW-0812">Transmembrane</keyword>
<gene>
    <name evidence="8" type="ORF">BJX63DRAFT_429648</name>
</gene>
<feature type="domain" description="Major facilitator superfamily (MFS) profile" evidence="7">
    <location>
        <begin position="37"/>
        <end position="467"/>
    </location>
</feature>
<evidence type="ECO:0000256" key="5">
    <source>
        <dbReference type="ARBA" id="ARBA00023136"/>
    </source>
</evidence>
<feature type="transmembrane region" description="Helical" evidence="6">
    <location>
        <begin position="436"/>
        <end position="461"/>
    </location>
</feature>
<feature type="transmembrane region" description="Helical" evidence="6">
    <location>
        <begin position="82"/>
        <end position="100"/>
    </location>
</feature>
<accession>A0ABR4HSE6</accession>
<keyword evidence="5 6" id="KW-0472">Membrane</keyword>
<protein>
    <submittedName>
        <fullName evidence="8">Fungal trichothecene efflux pump</fullName>
    </submittedName>
</protein>
<name>A0ABR4HSE6_9EURO</name>
<dbReference type="InterPro" id="IPR010573">
    <property type="entry name" value="MFS_Str1/Tri12-like"/>
</dbReference>
<dbReference type="SUPFAM" id="SSF103473">
    <property type="entry name" value="MFS general substrate transporter"/>
    <property type="match status" value="1"/>
</dbReference>